<dbReference type="PANTHER" id="PTHR43449:SF1">
    <property type="entry name" value="POLYMERASE BETA NUCLEOTIDYLTRANSFERASE DOMAIN-CONTAINING PROTEIN"/>
    <property type="match status" value="1"/>
</dbReference>
<protein>
    <submittedName>
        <fullName evidence="2">DNA polymerase beta domain-containing protein</fullName>
    </submittedName>
</protein>
<reference evidence="3" key="1">
    <citation type="journal article" date="2017" name="Appl. Environ. Microbiol.">
        <title>Genomic analysis of Calderihabitans maritimus KKC1, a thermophilic hydrogenogenic carboxydotrophic bacterium isolated from marine sediment.</title>
        <authorList>
            <person name="Omae K."/>
            <person name="Yoneda Y."/>
            <person name="Fukuyama Y."/>
            <person name="Yoshida T."/>
            <person name="Sako Y."/>
        </authorList>
    </citation>
    <scope>NUCLEOTIDE SEQUENCE [LARGE SCALE GENOMIC DNA]</scope>
    <source>
        <strain evidence="3">KKC1</strain>
    </source>
</reference>
<comment type="caution">
    <text evidence="2">The sequence shown here is derived from an EMBL/GenBank/DDBJ whole genome shotgun (WGS) entry which is preliminary data.</text>
</comment>
<proteinExistence type="predicted"/>
<feature type="domain" description="Polymerase beta nucleotidyltransferase" evidence="1">
    <location>
        <begin position="18"/>
        <end position="113"/>
    </location>
</feature>
<dbReference type="RefSeq" id="WP_088554304.1">
    <property type="nucleotide sequence ID" value="NZ_BDGJ01000115.1"/>
</dbReference>
<dbReference type="EMBL" id="BDGJ01000115">
    <property type="protein sequence ID" value="GAW93084.1"/>
    <property type="molecule type" value="Genomic_DNA"/>
</dbReference>
<name>A0A1Z5HU86_9FIRM</name>
<organism evidence="2 3">
    <name type="scientific">Calderihabitans maritimus</name>
    <dbReference type="NCBI Taxonomy" id="1246530"/>
    <lineage>
        <taxon>Bacteria</taxon>
        <taxon>Bacillati</taxon>
        <taxon>Bacillota</taxon>
        <taxon>Clostridia</taxon>
        <taxon>Neomoorellales</taxon>
        <taxon>Calderihabitantaceae</taxon>
        <taxon>Calderihabitans</taxon>
    </lineage>
</organism>
<dbReference type="InterPro" id="IPR043519">
    <property type="entry name" value="NT_sf"/>
</dbReference>
<dbReference type="SUPFAM" id="SSF81301">
    <property type="entry name" value="Nucleotidyltransferase"/>
    <property type="match status" value="1"/>
</dbReference>
<evidence type="ECO:0000313" key="2">
    <source>
        <dbReference type="EMBL" id="GAW93084.1"/>
    </source>
</evidence>
<dbReference type="OrthoDB" id="160408at2"/>
<evidence type="ECO:0000259" key="1">
    <source>
        <dbReference type="Pfam" id="PF18765"/>
    </source>
</evidence>
<dbReference type="Gene3D" id="3.30.460.10">
    <property type="entry name" value="Beta Polymerase, domain 2"/>
    <property type="match status" value="1"/>
</dbReference>
<keyword evidence="3" id="KW-1185">Reference proteome</keyword>
<dbReference type="PANTHER" id="PTHR43449">
    <property type="entry name" value="NUCLEOTIDYLTRANSFERASE"/>
    <property type="match status" value="1"/>
</dbReference>
<dbReference type="InterPro" id="IPR041633">
    <property type="entry name" value="Polbeta"/>
</dbReference>
<dbReference type="Pfam" id="PF18765">
    <property type="entry name" value="Polbeta"/>
    <property type="match status" value="1"/>
</dbReference>
<evidence type="ECO:0000313" key="3">
    <source>
        <dbReference type="Proteomes" id="UP000197032"/>
    </source>
</evidence>
<dbReference type="CDD" id="cd05403">
    <property type="entry name" value="NT_KNTase_like"/>
    <property type="match status" value="1"/>
</dbReference>
<accession>A0A1Z5HU86</accession>
<dbReference type="AlphaFoldDB" id="A0A1Z5HU86"/>
<gene>
    <name evidence="2" type="ORF">KKC1_22250</name>
</gene>
<dbReference type="Proteomes" id="UP000197032">
    <property type="component" value="Unassembled WGS sequence"/>
</dbReference>
<sequence length="117" mass="13501">MGRGFTNNQYLKEELDRISGIIIEKCRPEKIILFGSMADGRVNKYSDIDLVVVMDTDMRFMDRLLFLAKLTNPQVGVDFLVYTPNEFRKMLEQGNLFLKEEVLKKGVVVYDSSTARI</sequence>